<evidence type="ECO:0000313" key="1">
    <source>
        <dbReference type="EMBL" id="SEB31844.1"/>
    </source>
</evidence>
<dbReference type="Proteomes" id="UP000198609">
    <property type="component" value="Unassembled WGS sequence"/>
</dbReference>
<proteinExistence type="predicted"/>
<dbReference type="EMBL" id="FNST01000001">
    <property type="protein sequence ID" value="SEB31844.1"/>
    <property type="molecule type" value="Genomic_DNA"/>
</dbReference>
<sequence length="89" mass="9834">MPIVCTQCRIGPYARLRAALYACQRCGAQRHVAEFELASGERLTLEEGRLCIQRDRAVPDLFTVEPTHGVQDPICAPLSSGRSFTSSVR</sequence>
<dbReference type="AlphaFoldDB" id="A0A1H4ICI5"/>
<name>A0A1H4ICI5_STRMJ</name>
<accession>A0A1H4ICI5</accession>
<keyword evidence="2" id="KW-1185">Reference proteome</keyword>
<evidence type="ECO:0000313" key="2">
    <source>
        <dbReference type="Proteomes" id="UP000198609"/>
    </source>
</evidence>
<protein>
    <submittedName>
        <fullName evidence="1">Uncharacterized protein</fullName>
    </submittedName>
</protein>
<organism evidence="1 2">
    <name type="scientific">Streptomyces melanosporofaciens</name>
    <dbReference type="NCBI Taxonomy" id="67327"/>
    <lineage>
        <taxon>Bacteria</taxon>
        <taxon>Bacillati</taxon>
        <taxon>Actinomycetota</taxon>
        <taxon>Actinomycetes</taxon>
        <taxon>Kitasatosporales</taxon>
        <taxon>Streptomycetaceae</taxon>
        <taxon>Streptomyces</taxon>
        <taxon>Streptomyces violaceusniger group</taxon>
    </lineage>
</organism>
<gene>
    <name evidence="1" type="ORF">SAMN04490356_0522</name>
</gene>
<reference evidence="2" key="1">
    <citation type="submission" date="2016-10" db="EMBL/GenBank/DDBJ databases">
        <authorList>
            <person name="Varghese N."/>
            <person name="Submissions S."/>
        </authorList>
    </citation>
    <scope>NUCLEOTIDE SEQUENCE [LARGE SCALE GENOMIC DNA]</scope>
    <source>
        <strain evidence="2">DSM 40318</strain>
    </source>
</reference>